<evidence type="ECO:0000313" key="2">
    <source>
        <dbReference type="EMBL" id="KAG1366604.1"/>
    </source>
</evidence>
<evidence type="ECO:0000256" key="1">
    <source>
        <dbReference type="SAM" id="MobiDB-lite"/>
    </source>
</evidence>
<dbReference type="PANTHER" id="PTHR33095:SF81">
    <property type="entry name" value="OS07G0619500 PROTEIN"/>
    <property type="match status" value="1"/>
</dbReference>
<feature type="compositionally biased region" description="Polar residues" evidence="1">
    <location>
        <begin position="316"/>
        <end position="329"/>
    </location>
</feature>
<evidence type="ECO:0000313" key="3">
    <source>
        <dbReference type="Proteomes" id="UP000797356"/>
    </source>
</evidence>
<dbReference type="PANTHER" id="PTHR33095">
    <property type="entry name" value="OS07G0619500 PROTEIN"/>
    <property type="match status" value="1"/>
</dbReference>
<dbReference type="EMBL" id="CM017884">
    <property type="protein sequence ID" value="KAG1366604.1"/>
    <property type="molecule type" value="Genomic_DNA"/>
</dbReference>
<proteinExistence type="predicted"/>
<dbReference type="Proteomes" id="UP000797356">
    <property type="component" value="Chromosome 13"/>
</dbReference>
<dbReference type="OrthoDB" id="667051at2759"/>
<feature type="compositionally biased region" description="Low complexity" evidence="1">
    <location>
        <begin position="290"/>
        <end position="305"/>
    </location>
</feature>
<name>A0A8K0ISX1_COCNU</name>
<feature type="region of interest" description="Disordered" evidence="1">
    <location>
        <begin position="137"/>
        <end position="255"/>
    </location>
</feature>
<reference evidence="2" key="1">
    <citation type="journal article" date="2017" name="Gigascience">
        <title>The genome draft of coconut (Cocos nucifera).</title>
        <authorList>
            <person name="Xiao Y."/>
            <person name="Xu P."/>
            <person name="Fan H."/>
            <person name="Baudouin L."/>
            <person name="Xia W."/>
            <person name="Bocs S."/>
            <person name="Xu J."/>
            <person name="Li Q."/>
            <person name="Guo A."/>
            <person name="Zhou L."/>
            <person name="Li J."/>
            <person name="Wu Y."/>
            <person name="Ma Z."/>
            <person name="Armero A."/>
            <person name="Issali A.E."/>
            <person name="Liu N."/>
            <person name="Peng M."/>
            <person name="Yang Y."/>
        </authorList>
    </citation>
    <scope>NUCLEOTIDE SEQUENCE</scope>
    <source>
        <tissue evidence="2">Spear leaf of Hainan Tall coconut</tissue>
    </source>
</reference>
<organism evidence="2 3">
    <name type="scientific">Cocos nucifera</name>
    <name type="common">Coconut palm</name>
    <dbReference type="NCBI Taxonomy" id="13894"/>
    <lineage>
        <taxon>Eukaryota</taxon>
        <taxon>Viridiplantae</taxon>
        <taxon>Streptophyta</taxon>
        <taxon>Embryophyta</taxon>
        <taxon>Tracheophyta</taxon>
        <taxon>Spermatophyta</taxon>
        <taxon>Magnoliopsida</taxon>
        <taxon>Liliopsida</taxon>
        <taxon>Arecaceae</taxon>
        <taxon>Arecoideae</taxon>
        <taxon>Cocoseae</taxon>
        <taxon>Attaleinae</taxon>
        <taxon>Cocos</taxon>
    </lineage>
</organism>
<feature type="region of interest" description="Disordered" evidence="1">
    <location>
        <begin position="290"/>
        <end position="337"/>
    </location>
</feature>
<reference evidence="2" key="2">
    <citation type="submission" date="2019-07" db="EMBL/GenBank/DDBJ databases">
        <authorList>
            <person name="Yang Y."/>
            <person name="Bocs S."/>
            <person name="Baudouin L."/>
        </authorList>
    </citation>
    <scope>NUCLEOTIDE SEQUENCE</scope>
    <source>
        <tissue evidence="2">Spear leaf of Hainan Tall coconut</tissue>
    </source>
</reference>
<protein>
    <submittedName>
        <fullName evidence="2">Uncharacterized protein</fullName>
    </submittedName>
</protein>
<dbReference type="AlphaFoldDB" id="A0A8K0ISX1"/>
<gene>
    <name evidence="2" type="ORF">COCNU_13G003940</name>
</gene>
<comment type="caution">
    <text evidence="2">The sequence shown here is derived from an EMBL/GenBank/DDBJ whole genome shotgun (WGS) entry which is preliminary data.</text>
</comment>
<keyword evidence="3" id="KW-1185">Reference proteome</keyword>
<dbReference type="InterPro" id="IPR012442">
    <property type="entry name" value="DUF1645_plant"/>
</dbReference>
<accession>A0A8K0ISX1</accession>
<sequence length="392" mass="42861">MEVLVPLQDFNFDSTSTTPYVSAPSSPKRFGDPFDLHCHYTSAPSSPTRAAAIYAHFNTMSTNNSLRLSSSSPSSAIPFVWEEKPGTPKACSPVASTDPFDFAFDFSGQLDRAGMTPTLLTADELFEEGKIRPLKLPPRLQYPVMDDNRSSVASSPRSPRSPKPKGLCSPHHRGRGRKGEEFDPFTAAMVEATRERGRERAPTAPSIASSRSRKGSRSLSPLRVGGGGFFQKCLNSPPPTTATCSTNTPKSGGTKKWRLRDLLLFRSASEGRATGTRSKDHLRKYTLLPTSTSNSSSFSLPLLKKNGLRGGEDPRNSSFRSVDSNGSTRRGSRSAVSAHEMHYAMNRAATEEMKKKTPLPYRQNLFSCLRFNPAVDRIARGFGSSFTHGRSS</sequence>
<feature type="compositionally biased region" description="Basic and acidic residues" evidence="1">
    <location>
        <begin position="192"/>
        <end position="201"/>
    </location>
</feature>
<feature type="compositionally biased region" description="Polar residues" evidence="1">
    <location>
        <begin position="241"/>
        <end position="251"/>
    </location>
</feature>
<dbReference type="Pfam" id="PF07816">
    <property type="entry name" value="DUF1645"/>
    <property type="match status" value="1"/>
</dbReference>